<evidence type="ECO:0000256" key="4">
    <source>
        <dbReference type="ARBA" id="ARBA00022475"/>
    </source>
</evidence>
<evidence type="ECO:0000256" key="1">
    <source>
        <dbReference type="ARBA" id="ARBA00001970"/>
    </source>
</evidence>
<organism evidence="15 16">
    <name type="scientific">Marisediminitalea aggregata</name>
    <dbReference type="NCBI Taxonomy" id="634436"/>
    <lineage>
        <taxon>Bacteria</taxon>
        <taxon>Pseudomonadati</taxon>
        <taxon>Pseudomonadota</taxon>
        <taxon>Gammaproteobacteria</taxon>
        <taxon>Alteromonadales</taxon>
        <taxon>Alteromonadaceae</taxon>
        <taxon>Marisediminitalea</taxon>
    </lineage>
</organism>
<dbReference type="SUPFAM" id="SSF81342">
    <property type="entry name" value="Transmembrane di-heme cytochromes"/>
    <property type="match status" value="1"/>
</dbReference>
<dbReference type="Pfam" id="PF01292">
    <property type="entry name" value="Ni_hydr_CYTB"/>
    <property type="match status" value="1"/>
</dbReference>
<dbReference type="AlphaFoldDB" id="A0A1M5E0F5"/>
<evidence type="ECO:0000259" key="14">
    <source>
        <dbReference type="Pfam" id="PF01292"/>
    </source>
</evidence>
<evidence type="ECO:0000313" key="15">
    <source>
        <dbReference type="EMBL" id="SHF72695.1"/>
    </source>
</evidence>
<keyword evidence="7" id="KW-0479">Metal-binding</keyword>
<dbReference type="OrthoDB" id="5766133at2"/>
<dbReference type="InterPro" id="IPR011577">
    <property type="entry name" value="Cyt_b561_bac/Ni-Hgenase"/>
</dbReference>
<keyword evidence="5" id="KW-0349">Heme</keyword>
<keyword evidence="9 13" id="KW-1133">Transmembrane helix</keyword>
<evidence type="ECO:0000256" key="8">
    <source>
        <dbReference type="ARBA" id="ARBA00022982"/>
    </source>
</evidence>
<dbReference type="PANTHER" id="PTHR30529">
    <property type="entry name" value="CYTOCHROME B561"/>
    <property type="match status" value="1"/>
</dbReference>
<feature type="domain" description="Cytochrome b561 bacterial/Ni-hydrogenase" evidence="14">
    <location>
        <begin position="10"/>
        <end position="167"/>
    </location>
</feature>
<dbReference type="GO" id="GO:0009055">
    <property type="term" value="F:electron transfer activity"/>
    <property type="evidence" value="ECO:0007669"/>
    <property type="project" value="InterPro"/>
</dbReference>
<sequence>MLTKSYLTDRLIHWVSAILLIFMLMNLSTQLHNINWDIKGQLLHRQDAVEAHAEVGLLLIALTIARLLFTWLNKAKLKRMAPRSKKHALMIKGTHTALYVCLIGLAITGLAMINHYEIPLTVLGVELPPEIVAFYDFFPKVHQIHMLLKQAIWWLLGIHIVGVVMARR</sequence>
<keyword evidence="11 13" id="KW-0472">Membrane</keyword>
<evidence type="ECO:0000256" key="2">
    <source>
        <dbReference type="ARBA" id="ARBA00004651"/>
    </source>
</evidence>
<dbReference type="InterPro" id="IPR016174">
    <property type="entry name" value="Di-haem_cyt_TM"/>
</dbReference>
<dbReference type="STRING" id="634436.SAMN05216361_0203"/>
<keyword evidence="16" id="KW-1185">Reference proteome</keyword>
<dbReference type="GO" id="GO:0022904">
    <property type="term" value="P:respiratory electron transport chain"/>
    <property type="evidence" value="ECO:0007669"/>
    <property type="project" value="InterPro"/>
</dbReference>
<dbReference type="RefSeq" id="WP_073316641.1">
    <property type="nucleotide sequence ID" value="NZ_FQWD01000001.1"/>
</dbReference>
<evidence type="ECO:0000256" key="3">
    <source>
        <dbReference type="ARBA" id="ARBA00022448"/>
    </source>
</evidence>
<keyword evidence="8" id="KW-0249">Electron transport</keyword>
<keyword evidence="6 13" id="KW-0812">Transmembrane</keyword>
<keyword evidence="3" id="KW-0813">Transport</keyword>
<feature type="transmembrane region" description="Helical" evidence="13">
    <location>
        <begin position="12"/>
        <end position="31"/>
    </location>
</feature>
<keyword evidence="10" id="KW-0408">Iron</keyword>
<comment type="subcellular location">
    <subcellularLocation>
        <location evidence="2">Cell membrane</location>
        <topology evidence="2">Multi-pass membrane protein</topology>
    </subcellularLocation>
</comment>
<feature type="transmembrane region" description="Helical" evidence="13">
    <location>
        <begin position="147"/>
        <end position="166"/>
    </location>
</feature>
<evidence type="ECO:0000256" key="11">
    <source>
        <dbReference type="ARBA" id="ARBA00023136"/>
    </source>
</evidence>
<name>A0A1M5E0F5_9ALTE</name>
<evidence type="ECO:0000256" key="13">
    <source>
        <dbReference type="SAM" id="Phobius"/>
    </source>
</evidence>
<comment type="similarity">
    <text evidence="12">Belongs to the cytochrome b561 family.</text>
</comment>
<dbReference type="InterPro" id="IPR052168">
    <property type="entry name" value="Cytochrome_b561_oxidase"/>
</dbReference>
<feature type="transmembrane region" description="Helical" evidence="13">
    <location>
        <begin position="93"/>
        <end position="113"/>
    </location>
</feature>
<accession>A0A1M5E0F5</accession>
<evidence type="ECO:0000256" key="5">
    <source>
        <dbReference type="ARBA" id="ARBA00022617"/>
    </source>
</evidence>
<evidence type="ECO:0000256" key="10">
    <source>
        <dbReference type="ARBA" id="ARBA00023004"/>
    </source>
</evidence>
<comment type="cofactor">
    <cofactor evidence="1">
        <name>heme b</name>
        <dbReference type="ChEBI" id="CHEBI:60344"/>
    </cofactor>
</comment>
<dbReference type="Gene3D" id="1.20.950.20">
    <property type="entry name" value="Transmembrane di-heme cytochromes, Chain C"/>
    <property type="match status" value="1"/>
</dbReference>
<proteinExistence type="inferred from homology"/>
<evidence type="ECO:0000256" key="9">
    <source>
        <dbReference type="ARBA" id="ARBA00022989"/>
    </source>
</evidence>
<dbReference type="GO" id="GO:0005886">
    <property type="term" value="C:plasma membrane"/>
    <property type="evidence" value="ECO:0007669"/>
    <property type="project" value="UniProtKB-SubCell"/>
</dbReference>
<dbReference type="GO" id="GO:0020037">
    <property type="term" value="F:heme binding"/>
    <property type="evidence" value="ECO:0007669"/>
    <property type="project" value="TreeGrafter"/>
</dbReference>
<evidence type="ECO:0000256" key="7">
    <source>
        <dbReference type="ARBA" id="ARBA00022723"/>
    </source>
</evidence>
<reference evidence="16" key="1">
    <citation type="submission" date="2016-11" db="EMBL/GenBank/DDBJ databases">
        <authorList>
            <person name="Varghese N."/>
            <person name="Submissions S."/>
        </authorList>
    </citation>
    <scope>NUCLEOTIDE SEQUENCE [LARGE SCALE GENOMIC DNA]</scope>
    <source>
        <strain evidence="16">CGMCC 1.8995</strain>
    </source>
</reference>
<evidence type="ECO:0000313" key="16">
    <source>
        <dbReference type="Proteomes" id="UP000184520"/>
    </source>
</evidence>
<protein>
    <submittedName>
        <fullName evidence="15">Cytochrome b561</fullName>
    </submittedName>
</protein>
<evidence type="ECO:0000256" key="12">
    <source>
        <dbReference type="ARBA" id="ARBA00037975"/>
    </source>
</evidence>
<dbReference type="Proteomes" id="UP000184520">
    <property type="component" value="Unassembled WGS sequence"/>
</dbReference>
<dbReference type="GO" id="GO:0046872">
    <property type="term" value="F:metal ion binding"/>
    <property type="evidence" value="ECO:0007669"/>
    <property type="project" value="UniProtKB-KW"/>
</dbReference>
<evidence type="ECO:0000256" key="6">
    <source>
        <dbReference type="ARBA" id="ARBA00022692"/>
    </source>
</evidence>
<dbReference type="EMBL" id="FQWD01000001">
    <property type="protein sequence ID" value="SHF72695.1"/>
    <property type="molecule type" value="Genomic_DNA"/>
</dbReference>
<gene>
    <name evidence="15" type="ORF">SAMN05216361_0203</name>
</gene>
<keyword evidence="4" id="KW-1003">Cell membrane</keyword>
<dbReference type="PANTHER" id="PTHR30529:SF1">
    <property type="entry name" value="CYTOCHROME B561 HOMOLOG 2"/>
    <property type="match status" value="1"/>
</dbReference>
<feature type="transmembrane region" description="Helical" evidence="13">
    <location>
        <begin position="51"/>
        <end position="72"/>
    </location>
</feature>